<organism evidence="1 2">
    <name type="scientific">Micromonospora orduensis</name>
    <dbReference type="NCBI Taxonomy" id="1420891"/>
    <lineage>
        <taxon>Bacteria</taxon>
        <taxon>Bacillati</taxon>
        <taxon>Actinomycetota</taxon>
        <taxon>Actinomycetes</taxon>
        <taxon>Micromonosporales</taxon>
        <taxon>Micromonosporaceae</taxon>
        <taxon>Micromonospora</taxon>
    </lineage>
</organism>
<proteinExistence type="predicted"/>
<accession>A0A5C4Q9T4</accession>
<comment type="caution">
    <text evidence="1">The sequence shown here is derived from an EMBL/GenBank/DDBJ whole genome shotgun (WGS) entry which is preliminary data.</text>
</comment>
<dbReference type="GO" id="GO:0003677">
    <property type="term" value="F:DNA binding"/>
    <property type="evidence" value="ECO:0007669"/>
    <property type="project" value="InterPro"/>
</dbReference>
<dbReference type="GO" id="GO:0009036">
    <property type="term" value="F:type II site-specific deoxyribonuclease activity"/>
    <property type="evidence" value="ECO:0007669"/>
    <property type="project" value="InterPro"/>
</dbReference>
<dbReference type="GO" id="GO:0009307">
    <property type="term" value="P:DNA restriction-modification system"/>
    <property type="evidence" value="ECO:0007669"/>
    <property type="project" value="InterPro"/>
</dbReference>
<sequence length="291" mass="32236">MNPKLAPSQAGAAVADPWCAIGPARRAPPHGSEGIRSWISSSRLPDFRSTPLTLELGDEPHDATQAAVLAFWQSRRKQRSNLEDDGKSGGEARSGAHMKGVRDLVANIFIEAGMPSESIIKEPYLPGYYRARKRWDLAVRHKDSLVAALEFKSQVGSVAKNINNRFEEALGTSTDTWVAQRKNAVFGEVPPWLGYVFVLEETAETEKPGRDLHNAEFPVDETFKGMSPNQRYQEMISRFVGDNVYQAGWFITTQSHQDGSVTYAEPLSTATGKSFRVAIQGRINLVRSMLD</sequence>
<evidence type="ECO:0000313" key="1">
    <source>
        <dbReference type="EMBL" id="TNH21528.1"/>
    </source>
</evidence>
<gene>
    <name evidence="1" type="ORF">FHG89_31280</name>
</gene>
<reference evidence="1 2" key="1">
    <citation type="submission" date="2019-06" db="EMBL/GenBank/DDBJ databases">
        <title>Micromonospora ordensis sp. nov., isolated from deep marine sediment.</title>
        <authorList>
            <person name="Veyisoglu A."/>
            <person name="Carro L."/>
            <person name="Klenk H.-P."/>
            <person name="Sahin N."/>
        </authorList>
    </citation>
    <scope>NUCLEOTIDE SEQUENCE [LARGE SCALE GENOMIC DNA]</scope>
    <source>
        <strain evidence="1 2">S2509</strain>
    </source>
</reference>
<dbReference type="EMBL" id="VDFY01000294">
    <property type="protein sequence ID" value="TNH21528.1"/>
    <property type="molecule type" value="Genomic_DNA"/>
</dbReference>
<dbReference type="OrthoDB" id="3638769at2"/>
<name>A0A5C4Q9T4_9ACTN</name>
<evidence type="ECO:0008006" key="3">
    <source>
        <dbReference type="Google" id="ProtNLM"/>
    </source>
</evidence>
<dbReference type="AlphaFoldDB" id="A0A5C4Q9T4"/>
<dbReference type="Proteomes" id="UP000306145">
    <property type="component" value="Unassembled WGS sequence"/>
</dbReference>
<keyword evidence="2" id="KW-1185">Reference proteome</keyword>
<evidence type="ECO:0000313" key="2">
    <source>
        <dbReference type="Proteomes" id="UP000306145"/>
    </source>
</evidence>
<protein>
    <recommendedName>
        <fullName evidence="3">Restriction endonuclease</fullName>
    </recommendedName>
</protein>
<dbReference type="InterPro" id="IPR007636">
    <property type="entry name" value="Restrct_endonuc_II_XhoI"/>
</dbReference>
<dbReference type="Pfam" id="PF04555">
    <property type="entry name" value="XhoI"/>
    <property type="match status" value="1"/>
</dbReference>